<evidence type="ECO:0000313" key="1">
    <source>
        <dbReference type="EMBL" id="KAH7908865.1"/>
    </source>
</evidence>
<proteinExistence type="predicted"/>
<reference evidence="1" key="1">
    <citation type="journal article" date="2021" name="New Phytol.">
        <title>Evolutionary innovations through gain and loss of genes in the ectomycorrhizal Boletales.</title>
        <authorList>
            <person name="Wu G."/>
            <person name="Miyauchi S."/>
            <person name="Morin E."/>
            <person name="Kuo A."/>
            <person name="Drula E."/>
            <person name="Varga T."/>
            <person name="Kohler A."/>
            <person name="Feng B."/>
            <person name="Cao Y."/>
            <person name="Lipzen A."/>
            <person name="Daum C."/>
            <person name="Hundley H."/>
            <person name="Pangilinan J."/>
            <person name="Johnson J."/>
            <person name="Barry K."/>
            <person name="LaButti K."/>
            <person name="Ng V."/>
            <person name="Ahrendt S."/>
            <person name="Min B."/>
            <person name="Choi I.G."/>
            <person name="Park H."/>
            <person name="Plett J.M."/>
            <person name="Magnuson J."/>
            <person name="Spatafora J.W."/>
            <person name="Nagy L.G."/>
            <person name="Henrissat B."/>
            <person name="Grigoriev I.V."/>
            <person name="Yang Z.L."/>
            <person name="Xu J."/>
            <person name="Martin F.M."/>
        </authorList>
    </citation>
    <scope>NUCLEOTIDE SEQUENCE</scope>
    <source>
        <strain evidence="1">ATCC 28755</strain>
    </source>
</reference>
<name>A0ACB8A647_9AGAM</name>
<dbReference type="Proteomes" id="UP000790377">
    <property type="component" value="Unassembled WGS sequence"/>
</dbReference>
<organism evidence="1 2">
    <name type="scientific">Hygrophoropsis aurantiaca</name>
    <dbReference type="NCBI Taxonomy" id="72124"/>
    <lineage>
        <taxon>Eukaryota</taxon>
        <taxon>Fungi</taxon>
        <taxon>Dikarya</taxon>
        <taxon>Basidiomycota</taxon>
        <taxon>Agaricomycotina</taxon>
        <taxon>Agaricomycetes</taxon>
        <taxon>Agaricomycetidae</taxon>
        <taxon>Boletales</taxon>
        <taxon>Coniophorineae</taxon>
        <taxon>Hygrophoropsidaceae</taxon>
        <taxon>Hygrophoropsis</taxon>
    </lineage>
</organism>
<protein>
    <submittedName>
        <fullName evidence="1">Uncharacterized protein</fullName>
    </submittedName>
</protein>
<comment type="caution">
    <text evidence="1">The sequence shown here is derived from an EMBL/GenBank/DDBJ whole genome shotgun (WGS) entry which is preliminary data.</text>
</comment>
<sequence length="356" mass="38866">MDEEYLGQCARIVSASRTAPVSDLKISWQGERARESSGGPVNLFQPGADHVAGDSAYVPIQQAPSAIPSFFPSTRFQVFAIVPRTPGLEQQQEIKITGFVRAVNVPVEVVVPVQDALYPLEMRTAFIHAAAAKALITELEDQDLHPTTPTSGSDLETTQSRNRSNIVRLGTHYGLSSRYTSFISVDDARRLPIGMANSSQALASSKITAPRRYKLVQQQQSHLRFIDTRDDGLVWVEEEETATPPLADTKADTLVALARLQRFDGSFASNSASVIKLLTKLVIGGPRARGLFKRHGLANAGRSEVAAVPLAWAWMSLLWCRGGGYEGKGGFMASRVYELPLRVGKNRCGRYPARTS</sequence>
<evidence type="ECO:0000313" key="2">
    <source>
        <dbReference type="Proteomes" id="UP000790377"/>
    </source>
</evidence>
<gene>
    <name evidence="1" type="ORF">BJ138DRAFT_1115468</name>
</gene>
<keyword evidence="2" id="KW-1185">Reference proteome</keyword>
<accession>A0ACB8A647</accession>
<dbReference type="EMBL" id="MU267793">
    <property type="protein sequence ID" value="KAH7908865.1"/>
    <property type="molecule type" value="Genomic_DNA"/>
</dbReference>